<organism evidence="3 4">
    <name type="scientific">Mycobacterium asiaticum</name>
    <dbReference type="NCBI Taxonomy" id="1790"/>
    <lineage>
        <taxon>Bacteria</taxon>
        <taxon>Bacillati</taxon>
        <taxon>Actinomycetota</taxon>
        <taxon>Actinomycetes</taxon>
        <taxon>Mycobacteriales</taxon>
        <taxon>Mycobacteriaceae</taxon>
        <taxon>Mycobacterium</taxon>
    </lineage>
</organism>
<dbReference type="OrthoDB" id="9813282at2"/>
<dbReference type="InterPro" id="IPR006683">
    <property type="entry name" value="Thioestr_dom"/>
</dbReference>
<dbReference type="PANTHER" id="PTHR43240">
    <property type="entry name" value="1,4-DIHYDROXY-2-NAPHTHOYL-COA THIOESTERASE 1"/>
    <property type="match status" value="1"/>
</dbReference>
<protein>
    <submittedName>
        <fullName evidence="3">Aromatic compound degradation protein PaaI</fullName>
    </submittedName>
</protein>
<accession>A0A1A3NTE9</accession>
<dbReference type="Pfam" id="PF03061">
    <property type="entry name" value="4HBT"/>
    <property type="match status" value="1"/>
</dbReference>
<proteinExistence type="predicted"/>
<dbReference type="InterPro" id="IPR029069">
    <property type="entry name" value="HotDog_dom_sf"/>
</dbReference>
<keyword evidence="1" id="KW-0378">Hydrolase</keyword>
<dbReference type="Gene3D" id="3.10.129.10">
    <property type="entry name" value="Hotdog Thioesterase"/>
    <property type="match status" value="1"/>
</dbReference>
<dbReference type="PANTHER" id="PTHR43240:SF1">
    <property type="entry name" value="BLR5584 PROTEIN"/>
    <property type="match status" value="1"/>
</dbReference>
<dbReference type="SUPFAM" id="SSF54637">
    <property type="entry name" value="Thioesterase/thiol ester dehydrase-isomerase"/>
    <property type="match status" value="1"/>
</dbReference>
<dbReference type="InterPro" id="IPR003736">
    <property type="entry name" value="PAAI_dom"/>
</dbReference>
<dbReference type="NCBIfam" id="TIGR00369">
    <property type="entry name" value="unchar_dom_1"/>
    <property type="match status" value="1"/>
</dbReference>
<dbReference type="GO" id="GO:0061522">
    <property type="term" value="F:1,4-dihydroxy-2-naphthoyl-CoA thioesterase activity"/>
    <property type="evidence" value="ECO:0007669"/>
    <property type="project" value="TreeGrafter"/>
</dbReference>
<dbReference type="EMBL" id="LZLS01000142">
    <property type="protein sequence ID" value="OBK25216.1"/>
    <property type="molecule type" value="Genomic_DNA"/>
</dbReference>
<reference evidence="3 4" key="1">
    <citation type="submission" date="2016-06" db="EMBL/GenBank/DDBJ databases">
        <authorList>
            <person name="Kjaerup R.B."/>
            <person name="Dalgaard T.S."/>
            <person name="Juul-Madsen H.R."/>
        </authorList>
    </citation>
    <scope>NUCLEOTIDE SEQUENCE [LARGE SCALE GENOMIC DNA]</scope>
    <source>
        <strain evidence="3 4">1165133.8</strain>
    </source>
</reference>
<dbReference type="AlphaFoldDB" id="A0A1A3NTE9"/>
<name>A0A1A3NTE9_MYCAS</name>
<dbReference type="RefSeq" id="WP_065144860.1">
    <property type="nucleotide sequence ID" value="NZ_LZLS01000142.1"/>
</dbReference>
<comment type="caution">
    <text evidence="3">The sequence shown here is derived from an EMBL/GenBank/DDBJ whole genome shotgun (WGS) entry which is preliminary data.</text>
</comment>
<dbReference type="Proteomes" id="UP000093928">
    <property type="component" value="Unassembled WGS sequence"/>
</dbReference>
<feature type="domain" description="Thioesterase" evidence="2">
    <location>
        <begin position="84"/>
        <end position="161"/>
    </location>
</feature>
<sequence length="184" mass="19030">MTDTACAPALGAHERTRTIEWADPLGAAKLARSRSGLEFLQAMVDGEIPPPPVMSTIGGRLESVSAGTAVFTLTPAEYHYNPIGSVHGGMYCTLLDSAAACAVHSMLPAGVAYTSLDLSVRFVGAISVETGPVRCTGTVTHLGRRTALAEATLTSSTGKLLATATSNCLIINPVVGEQNRTTNS</sequence>
<evidence type="ECO:0000313" key="3">
    <source>
        <dbReference type="EMBL" id="OBK25216.1"/>
    </source>
</evidence>
<evidence type="ECO:0000313" key="4">
    <source>
        <dbReference type="Proteomes" id="UP000093928"/>
    </source>
</evidence>
<dbReference type="CDD" id="cd03443">
    <property type="entry name" value="PaaI_thioesterase"/>
    <property type="match status" value="1"/>
</dbReference>
<gene>
    <name evidence="3" type="ORF">A5634_26710</name>
</gene>
<evidence type="ECO:0000259" key="2">
    <source>
        <dbReference type="Pfam" id="PF03061"/>
    </source>
</evidence>
<dbReference type="GO" id="GO:0005829">
    <property type="term" value="C:cytosol"/>
    <property type="evidence" value="ECO:0007669"/>
    <property type="project" value="TreeGrafter"/>
</dbReference>
<evidence type="ECO:0000256" key="1">
    <source>
        <dbReference type="ARBA" id="ARBA00022801"/>
    </source>
</evidence>